<dbReference type="InterPro" id="IPR036388">
    <property type="entry name" value="WH-like_DNA-bd_sf"/>
</dbReference>
<dbReference type="InterPro" id="IPR005471">
    <property type="entry name" value="Tscrpt_reg_IclR_N"/>
</dbReference>
<feature type="domain" description="HTH iclR-type" evidence="4">
    <location>
        <begin position="1"/>
        <end position="63"/>
    </location>
</feature>
<name>A0A497Z4Y8_9RHOB</name>
<protein>
    <submittedName>
        <fullName evidence="6">IclR family transcriptional regulator</fullName>
    </submittedName>
</protein>
<dbReference type="InterPro" id="IPR014757">
    <property type="entry name" value="Tscrpt_reg_IclR_C"/>
</dbReference>
<dbReference type="GO" id="GO:0003700">
    <property type="term" value="F:DNA-binding transcription factor activity"/>
    <property type="evidence" value="ECO:0007669"/>
    <property type="project" value="TreeGrafter"/>
</dbReference>
<evidence type="ECO:0000256" key="2">
    <source>
        <dbReference type="ARBA" id="ARBA00023125"/>
    </source>
</evidence>
<dbReference type="SUPFAM" id="SSF55781">
    <property type="entry name" value="GAF domain-like"/>
    <property type="match status" value="1"/>
</dbReference>
<evidence type="ECO:0000259" key="5">
    <source>
        <dbReference type="PROSITE" id="PS51078"/>
    </source>
</evidence>
<dbReference type="STRING" id="981384.GCA_000192475_00375"/>
<sequence>MGTALKVLKLLDSFSLQQPELGLSQIARMNQINKATALRYLTNLADYGMVEQDPQSKLYSIGTAPLRLANLREAAKPRLTAARIVMKAQVLKVHETMHMSLLKSDQLQTTLVEETQAHSVRISIGTSEILPLHATASGIVSLAFGPRNLLQHVLDGSLPTYSEHTLTNPDRLMDLVDETLHKGWCESVSGYETGVHGFAAPIFGEEQTAIGAIACVIPQPRVTSDLRSAVLDALSIASKEITSVYGGQFPANYRLNQLQTS</sequence>
<dbReference type="GO" id="GO:0003677">
    <property type="term" value="F:DNA binding"/>
    <property type="evidence" value="ECO:0007669"/>
    <property type="project" value="UniProtKB-KW"/>
</dbReference>
<dbReference type="PANTHER" id="PTHR30136:SF24">
    <property type="entry name" value="HTH-TYPE TRANSCRIPTIONAL REPRESSOR ALLR"/>
    <property type="match status" value="1"/>
</dbReference>
<dbReference type="PROSITE" id="PS51077">
    <property type="entry name" value="HTH_ICLR"/>
    <property type="match status" value="1"/>
</dbReference>
<evidence type="ECO:0000313" key="6">
    <source>
        <dbReference type="EMBL" id="RLJ98556.1"/>
    </source>
</evidence>
<dbReference type="Proteomes" id="UP000271700">
    <property type="component" value="Unassembled WGS sequence"/>
</dbReference>
<keyword evidence="7" id="KW-1185">Reference proteome</keyword>
<evidence type="ECO:0000259" key="4">
    <source>
        <dbReference type="PROSITE" id="PS51077"/>
    </source>
</evidence>
<dbReference type="Pfam" id="PF09339">
    <property type="entry name" value="HTH_IclR"/>
    <property type="match status" value="1"/>
</dbReference>
<dbReference type="PANTHER" id="PTHR30136">
    <property type="entry name" value="HELIX-TURN-HELIX TRANSCRIPTIONAL REGULATOR, ICLR FAMILY"/>
    <property type="match status" value="1"/>
</dbReference>
<evidence type="ECO:0000313" key="7">
    <source>
        <dbReference type="Proteomes" id="UP000271700"/>
    </source>
</evidence>
<dbReference type="PROSITE" id="PS51078">
    <property type="entry name" value="ICLR_ED"/>
    <property type="match status" value="1"/>
</dbReference>
<dbReference type="InterPro" id="IPR029016">
    <property type="entry name" value="GAF-like_dom_sf"/>
</dbReference>
<dbReference type="InterPro" id="IPR050707">
    <property type="entry name" value="HTH_MetabolicPath_Reg"/>
</dbReference>
<evidence type="ECO:0000256" key="3">
    <source>
        <dbReference type="ARBA" id="ARBA00023163"/>
    </source>
</evidence>
<dbReference type="Pfam" id="PF01614">
    <property type="entry name" value="IclR_C"/>
    <property type="match status" value="1"/>
</dbReference>
<dbReference type="AlphaFoldDB" id="A0A497Z4Y8"/>
<dbReference type="GO" id="GO:0045892">
    <property type="term" value="P:negative regulation of DNA-templated transcription"/>
    <property type="evidence" value="ECO:0007669"/>
    <property type="project" value="TreeGrafter"/>
</dbReference>
<gene>
    <name evidence="6" type="ORF">CLV75_4259</name>
</gene>
<accession>A0A497Z4Y8</accession>
<keyword evidence="3" id="KW-0804">Transcription</keyword>
<reference evidence="6 7" key="1">
    <citation type="submission" date="2018-10" db="EMBL/GenBank/DDBJ databases">
        <title>Genomic Encyclopedia of Archaeal and Bacterial Type Strains, Phase II (KMG-II): from individual species to whole genera.</title>
        <authorList>
            <person name="Goeker M."/>
        </authorList>
    </citation>
    <scope>NUCLEOTIDE SEQUENCE [LARGE SCALE GENOMIC DNA]</scope>
    <source>
        <strain evidence="6 7">DSM 29317</strain>
    </source>
</reference>
<keyword evidence="1" id="KW-0805">Transcription regulation</keyword>
<dbReference type="EMBL" id="RCCT01000009">
    <property type="protein sequence ID" value="RLJ98556.1"/>
    <property type="molecule type" value="Genomic_DNA"/>
</dbReference>
<dbReference type="SMART" id="SM00346">
    <property type="entry name" value="HTH_ICLR"/>
    <property type="match status" value="1"/>
</dbReference>
<evidence type="ECO:0000256" key="1">
    <source>
        <dbReference type="ARBA" id="ARBA00023015"/>
    </source>
</evidence>
<dbReference type="Gene3D" id="3.30.450.40">
    <property type="match status" value="1"/>
</dbReference>
<comment type="caution">
    <text evidence="6">The sequence shown here is derived from an EMBL/GenBank/DDBJ whole genome shotgun (WGS) entry which is preliminary data.</text>
</comment>
<organism evidence="6 7">
    <name type="scientific">Ruegeria conchae</name>
    <dbReference type="NCBI Taxonomy" id="981384"/>
    <lineage>
        <taxon>Bacteria</taxon>
        <taxon>Pseudomonadati</taxon>
        <taxon>Pseudomonadota</taxon>
        <taxon>Alphaproteobacteria</taxon>
        <taxon>Rhodobacterales</taxon>
        <taxon>Roseobacteraceae</taxon>
        <taxon>Ruegeria</taxon>
    </lineage>
</organism>
<dbReference type="Gene3D" id="1.10.10.10">
    <property type="entry name" value="Winged helix-like DNA-binding domain superfamily/Winged helix DNA-binding domain"/>
    <property type="match status" value="1"/>
</dbReference>
<proteinExistence type="predicted"/>
<keyword evidence="2" id="KW-0238">DNA-binding</keyword>
<dbReference type="RefSeq" id="WP_010443474.1">
    <property type="nucleotide sequence ID" value="NZ_AEYW01000024.1"/>
</dbReference>
<dbReference type="InterPro" id="IPR036390">
    <property type="entry name" value="WH_DNA-bd_sf"/>
</dbReference>
<dbReference type="SUPFAM" id="SSF46785">
    <property type="entry name" value="Winged helix' DNA-binding domain"/>
    <property type="match status" value="1"/>
</dbReference>
<feature type="domain" description="IclR-ED" evidence="5">
    <location>
        <begin position="57"/>
        <end position="247"/>
    </location>
</feature>